<dbReference type="GO" id="GO:0005886">
    <property type="term" value="C:plasma membrane"/>
    <property type="evidence" value="ECO:0007669"/>
    <property type="project" value="TreeGrafter"/>
</dbReference>
<evidence type="ECO:0000259" key="6">
    <source>
        <dbReference type="PROSITE" id="PS50850"/>
    </source>
</evidence>
<dbReference type="InterPro" id="IPR020846">
    <property type="entry name" value="MFS_dom"/>
</dbReference>
<sequence>MYSRFPLCHSNEHGLPLPLPPLQFRQHRRVSLPSVTNILQLPFLSPILLVQAMGEFGDSTSKRTPNEKNEADENGTSLSKYSVFTRSQLRQIQLLLGLSTITSPLTATIYFPLLPILREHFRVSAQAINLTLTVYIIFQAISPVIFGPLSDSHGRRPFFLFTLALYVVGNIGLAANNDSYPALITLRALQSLGASAAYAISFGVVADVCLPSERGRILGPISMALNLGACVGPVVGGAVAYTSGSHIWVFWALVIVGVILFIVVGVFLPETTRSLVGNGNDRDSFRWWQLSWWSLATRQLARRKKTQRQCEKMSRPATGTAAASNTTTTSRWYGLGNIIACFRLIFYKDTFLTLWVHGSFYTVDYSMVAAIPDIFKDIYGFSELHIGLAYLPRGVGIISGSYFTGKLMDYNYKIIAFQNGHTVNKVTGDDLLHFPLEKARTKSSFWMLIISTCTVVGYGWAVSRSVHPAIPLVMQFVQGFWGTFFYTTYSTLLVDSFPRSPSTAAAATSITRCAMAAAGVAILQPLLDATGRGWYFTIIGIWSGSFGAAAIAMLRWKGMEWRRARSPDSTTNPEMPSDRG</sequence>
<dbReference type="InterPro" id="IPR036259">
    <property type="entry name" value="MFS_trans_sf"/>
</dbReference>
<dbReference type="PANTHER" id="PTHR23502:SF151">
    <property type="entry name" value="MAJOR FACILITATOR SUPERFAMILY (MFS) PROFILE DOMAIN-CONTAINING PROTEIN"/>
    <property type="match status" value="1"/>
</dbReference>
<keyword evidence="4 5" id="KW-0472">Membrane</keyword>
<evidence type="ECO:0000256" key="4">
    <source>
        <dbReference type="ARBA" id="ARBA00023136"/>
    </source>
</evidence>
<protein>
    <recommendedName>
        <fullName evidence="6">Major facilitator superfamily (MFS) profile domain-containing protein</fullName>
    </recommendedName>
</protein>
<feature type="domain" description="Major facilitator superfamily (MFS) profile" evidence="6">
    <location>
        <begin position="92"/>
        <end position="580"/>
    </location>
</feature>
<evidence type="ECO:0000256" key="2">
    <source>
        <dbReference type="ARBA" id="ARBA00022692"/>
    </source>
</evidence>
<dbReference type="PROSITE" id="PS50850">
    <property type="entry name" value="MFS"/>
    <property type="match status" value="1"/>
</dbReference>
<gene>
    <name evidence="7" type="ORF">SMACR_01538</name>
</gene>
<dbReference type="VEuPathDB" id="FungiDB:SMAC_01538"/>
<dbReference type="Gene3D" id="1.20.1720.10">
    <property type="entry name" value="Multidrug resistance protein D"/>
    <property type="match status" value="1"/>
</dbReference>
<organism evidence="7 8">
    <name type="scientific">Sordaria macrospora</name>
    <dbReference type="NCBI Taxonomy" id="5147"/>
    <lineage>
        <taxon>Eukaryota</taxon>
        <taxon>Fungi</taxon>
        <taxon>Dikarya</taxon>
        <taxon>Ascomycota</taxon>
        <taxon>Pezizomycotina</taxon>
        <taxon>Sordariomycetes</taxon>
        <taxon>Sordariomycetidae</taxon>
        <taxon>Sordariales</taxon>
        <taxon>Sordariaceae</taxon>
        <taxon>Sordaria</taxon>
    </lineage>
</organism>
<feature type="transmembrane region" description="Helical" evidence="5">
    <location>
        <begin position="188"/>
        <end position="210"/>
    </location>
</feature>
<feature type="transmembrane region" description="Helical" evidence="5">
    <location>
        <begin position="247"/>
        <end position="268"/>
    </location>
</feature>
<feature type="transmembrane region" description="Helical" evidence="5">
    <location>
        <begin position="217"/>
        <end position="241"/>
    </location>
</feature>
<feature type="transmembrane region" description="Helical" evidence="5">
    <location>
        <begin position="125"/>
        <end position="146"/>
    </location>
</feature>
<evidence type="ECO:0000256" key="3">
    <source>
        <dbReference type="ARBA" id="ARBA00022989"/>
    </source>
</evidence>
<feature type="transmembrane region" description="Helical" evidence="5">
    <location>
        <begin position="504"/>
        <end position="527"/>
    </location>
</feature>
<comment type="caution">
    <text evidence="7">The sequence shown here is derived from an EMBL/GenBank/DDBJ whole genome shotgun (WGS) entry which is preliminary data.</text>
</comment>
<dbReference type="EMBL" id="NMPR01000013">
    <property type="protein sequence ID" value="KAA8635356.1"/>
    <property type="molecule type" value="Genomic_DNA"/>
</dbReference>
<dbReference type="PANTHER" id="PTHR23502">
    <property type="entry name" value="MAJOR FACILITATOR SUPERFAMILY"/>
    <property type="match status" value="1"/>
</dbReference>
<feature type="transmembrane region" description="Helical" evidence="5">
    <location>
        <begin position="94"/>
        <end position="113"/>
    </location>
</feature>
<keyword evidence="2 5" id="KW-0812">Transmembrane</keyword>
<dbReference type="AlphaFoldDB" id="A0A8S9A1L6"/>
<proteinExistence type="predicted"/>
<keyword evidence="3 5" id="KW-1133">Transmembrane helix</keyword>
<feature type="transmembrane region" description="Helical" evidence="5">
    <location>
        <begin position="445"/>
        <end position="463"/>
    </location>
</feature>
<dbReference type="SUPFAM" id="SSF103473">
    <property type="entry name" value="MFS general substrate transporter"/>
    <property type="match status" value="1"/>
</dbReference>
<accession>A0A8S9A1L6</accession>
<dbReference type="Gene3D" id="1.20.1250.20">
    <property type="entry name" value="MFS general substrate transporter like domains"/>
    <property type="match status" value="1"/>
</dbReference>
<dbReference type="GO" id="GO:0022857">
    <property type="term" value="F:transmembrane transporter activity"/>
    <property type="evidence" value="ECO:0007669"/>
    <property type="project" value="InterPro"/>
</dbReference>
<feature type="transmembrane region" description="Helical" evidence="5">
    <location>
        <begin position="533"/>
        <end position="556"/>
    </location>
</feature>
<dbReference type="InterPro" id="IPR011701">
    <property type="entry name" value="MFS"/>
</dbReference>
<comment type="subcellular location">
    <subcellularLocation>
        <location evidence="1">Membrane</location>
        <topology evidence="1">Multi-pass membrane protein</topology>
    </subcellularLocation>
</comment>
<dbReference type="Pfam" id="PF07690">
    <property type="entry name" value="MFS_1"/>
    <property type="match status" value="1"/>
</dbReference>
<feature type="transmembrane region" description="Helical" evidence="5">
    <location>
        <begin position="469"/>
        <end position="492"/>
    </location>
</feature>
<evidence type="ECO:0000256" key="5">
    <source>
        <dbReference type="SAM" id="Phobius"/>
    </source>
</evidence>
<dbReference type="Proteomes" id="UP000433876">
    <property type="component" value="Unassembled WGS sequence"/>
</dbReference>
<name>A0A8S9A1L6_SORMA</name>
<feature type="transmembrane region" description="Helical" evidence="5">
    <location>
        <begin position="158"/>
        <end position="176"/>
    </location>
</feature>
<evidence type="ECO:0000256" key="1">
    <source>
        <dbReference type="ARBA" id="ARBA00004141"/>
    </source>
</evidence>
<evidence type="ECO:0000313" key="7">
    <source>
        <dbReference type="EMBL" id="KAA8635356.1"/>
    </source>
</evidence>
<reference evidence="7 8" key="1">
    <citation type="submission" date="2017-07" db="EMBL/GenBank/DDBJ databases">
        <title>Genome sequence of the Sordaria macrospora wild type strain R19027.</title>
        <authorList>
            <person name="Nowrousian M."/>
            <person name="Teichert I."/>
            <person name="Kueck U."/>
        </authorList>
    </citation>
    <scope>NUCLEOTIDE SEQUENCE [LARGE SCALE GENOMIC DNA]</scope>
    <source>
        <strain evidence="7 8">R19027</strain>
        <tissue evidence="7">Mycelium</tissue>
    </source>
</reference>
<evidence type="ECO:0000313" key="8">
    <source>
        <dbReference type="Proteomes" id="UP000433876"/>
    </source>
</evidence>